<dbReference type="SUPFAM" id="SSF54001">
    <property type="entry name" value="Cysteine proteinases"/>
    <property type="match status" value="1"/>
</dbReference>
<proteinExistence type="predicted"/>
<dbReference type="Pfam" id="PF01841">
    <property type="entry name" value="Transglut_core"/>
    <property type="match status" value="1"/>
</dbReference>
<feature type="transmembrane region" description="Helical" evidence="1">
    <location>
        <begin position="561"/>
        <end position="579"/>
    </location>
</feature>
<feature type="transmembrane region" description="Helical" evidence="1">
    <location>
        <begin position="79"/>
        <end position="105"/>
    </location>
</feature>
<evidence type="ECO:0000313" key="4">
    <source>
        <dbReference type="Proteomes" id="UP000317648"/>
    </source>
</evidence>
<protein>
    <submittedName>
        <fullName evidence="3">Protein-glutamine gamma-glutamyltransferase</fullName>
        <ecNumber evidence="3">2.3.2.13</ecNumber>
    </submittedName>
</protein>
<dbReference type="RefSeq" id="WP_145049432.1">
    <property type="nucleotide sequence ID" value="NZ_CP036433.1"/>
</dbReference>
<dbReference type="InterPro" id="IPR002931">
    <property type="entry name" value="Transglutaminase-like"/>
</dbReference>
<dbReference type="EMBL" id="CP036433">
    <property type="protein sequence ID" value="QDU93002.1"/>
    <property type="molecule type" value="Genomic_DNA"/>
</dbReference>
<feature type="transmembrane region" description="Helical" evidence="1">
    <location>
        <begin position="140"/>
        <end position="157"/>
    </location>
</feature>
<gene>
    <name evidence="3" type="primary">tgpA_1</name>
    <name evidence="3" type="ORF">Pla8534_07770</name>
</gene>
<dbReference type="PANTHER" id="PTHR42736">
    <property type="entry name" value="PROTEIN-GLUTAMINE GAMMA-GLUTAMYLTRANSFERASE"/>
    <property type="match status" value="1"/>
</dbReference>
<feature type="transmembrane region" description="Helical" evidence="1">
    <location>
        <begin position="169"/>
        <end position="192"/>
    </location>
</feature>
<evidence type="ECO:0000256" key="1">
    <source>
        <dbReference type="SAM" id="Phobius"/>
    </source>
</evidence>
<dbReference type="PANTHER" id="PTHR42736:SF1">
    <property type="entry name" value="PROTEIN-GLUTAMINE GAMMA-GLUTAMYLTRANSFERASE"/>
    <property type="match status" value="1"/>
</dbReference>
<keyword evidence="3" id="KW-0012">Acyltransferase</keyword>
<feature type="transmembrane region" description="Helical" evidence="1">
    <location>
        <begin position="30"/>
        <end position="46"/>
    </location>
</feature>
<keyword evidence="4" id="KW-1185">Reference proteome</keyword>
<dbReference type="EC" id="2.3.2.13" evidence="3"/>
<name>A0A518DME9_9BACT</name>
<evidence type="ECO:0000313" key="3">
    <source>
        <dbReference type="EMBL" id="QDU93002.1"/>
    </source>
</evidence>
<keyword evidence="1" id="KW-1133">Transmembrane helix</keyword>
<feature type="domain" description="Transglutaminase-like" evidence="2">
    <location>
        <begin position="441"/>
        <end position="514"/>
    </location>
</feature>
<reference evidence="3 4" key="1">
    <citation type="submission" date="2019-02" db="EMBL/GenBank/DDBJ databases">
        <title>Deep-cultivation of Planctomycetes and their phenomic and genomic characterization uncovers novel biology.</title>
        <authorList>
            <person name="Wiegand S."/>
            <person name="Jogler M."/>
            <person name="Boedeker C."/>
            <person name="Pinto D."/>
            <person name="Vollmers J."/>
            <person name="Rivas-Marin E."/>
            <person name="Kohn T."/>
            <person name="Peeters S.H."/>
            <person name="Heuer A."/>
            <person name="Rast P."/>
            <person name="Oberbeckmann S."/>
            <person name="Bunk B."/>
            <person name="Jeske O."/>
            <person name="Meyerdierks A."/>
            <person name="Storesund J.E."/>
            <person name="Kallscheuer N."/>
            <person name="Luecker S."/>
            <person name="Lage O.M."/>
            <person name="Pohl T."/>
            <person name="Merkel B.J."/>
            <person name="Hornburger P."/>
            <person name="Mueller R.-W."/>
            <person name="Bruemmer F."/>
            <person name="Labrenz M."/>
            <person name="Spormann A.M."/>
            <person name="Op den Camp H."/>
            <person name="Overmann J."/>
            <person name="Amann R."/>
            <person name="Jetten M.S.M."/>
            <person name="Mascher T."/>
            <person name="Medema M.H."/>
            <person name="Devos D.P."/>
            <person name="Kaster A.-K."/>
            <person name="Ovreas L."/>
            <person name="Rohde M."/>
            <person name="Galperin M.Y."/>
            <person name="Jogler C."/>
        </authorList>
    </citation>
    <scope>NUCLEOTIDE SEQUENCE [LARGE SCALE GENOMIC DNA]</scope>
    <source>
        <strain evidence="3 4">Pla85_3_4</strain>
    </source>
</reference>
<dbReference type="GO" id="GO:0003810">
    <property type="term" value="F:protein-glutamine gamma-glutamyltransferase activity"/>
    <property type="evidence" value="ECO:0007669"/>
    <property type="project" value="UniProtKB-EC"/>
</dbReference>
<dbReference type="KEGG" id="lcre:Pla8534_07770"/>
<dbReference type="InterPro" id="IPR038765">
    <property type="entry name" value="Papain-like_cys_pep_sf"/>
</dbReference>
<dbReference type="InterPro" id="IPR052901">
    <property type="entry name" value="Bact_TGase-like"/>
</dbReference>
<feature type="transmembrane region" description="Helical" evidence="1">
    <location>
        <begin position="53"/>
        <end position="73"/>
    </location>
</feature>
<dbReference type="OrthoDB" id="9804872at2"/>
<evidence type="ECO:0000259" key="2">
    <source>
        <dbReference type="SMART" id="SM00460"/>
    </source>
</evidence>
<keyword evidence="1" id="KW-0812">Transmembrane</keyword>
<feature type="transmembrane region" description="Helical" evidence="1">
    <location>
        <begin position="117"/>
        <end position="134"/>
    </location>
</feature>
<keyword evidence="1" id="KW-0472">Membrane</keyword>
<accession>A0A518DME9</accession>
<dbReference type="Proteomes" id="UP000317648">
    <property type="component" value="Chromosome"/>
</dbReference>
<dbReference type="Gene3D" id="3.10.620.30">
    <property type="match status" value="1"/>
</dbReference>
<sequence length="682" mass="76047">MLRQKLMAAAFVAGQAVLLGAVTGEPLVPLTAIGVALAGIFMGDRWTISRRQWLFTTLTAAVVLAVKGQMIPVEIDSAAVLYVAPLGFTLLVCEILLFVQAIGSFRRTPAGNLPDMYSVFGLLFLLFLCNHSIPLVEQDFYFMTIIAAVGLMALLRLTIDLDQLDRTAVLNGGVFLAIALTAWVFLAGWTYALPRTQIWLSQSLSVSPTERRDVATSYVQRATLFNIADSQLREPDGVALRVYTNRTPGYLRGRAFDYFAKGRWDNGRQSRWNSINPTPRIPDSLPVLPAELARFQPRNVFNLAPRSSGPWTKLEIHNDPERGNVFFVPSNAAYMMAKAVVIRTDSNDTIRDGISATAPYTAYVGERTRDPRPSLRRQQELVTPPIGVDPRVEAVAQRILDRRPTDSKKIQAVQAFFLNNYKYSLDGFDAPINMDLLSYFILHRPPAHCEFFATAAAVMLRYGGVPCRYVTGYVVTELEPEYSDYWIGRNRNAHAWVEAYNRDTQQWVIVEATPGISVGVETVEIEQTITGNEVTATTGLSFSDSWSTFASRVLAIMAKNFLSLALAGLAIVTILGVLLKIRNRQPLDPATAAQRHNRALLRTLSRRLARRKLTRSTSETLHQFAKRVQAAAEKEAWLEVAAQWCSNYADQLYGPAETFEILDPCPAPPRRARARQQPQHQP</sequence>
<dbReference type="SMART" id="SM00460">
    <property type="entry name" value="TGc"/>
    <property type="match status" value="1"/>
</dbReference>
<organism evidence="3 4">
    <name type="scientific">Lignipirellula cremea</name>
    <dbReference type="NCBI Taxonomy" id="2528010"/>
    <lineage>
        <taxon>Bacteria</taxon>
        <taxon>Pseudomonadati</taxon>
        <taxon>Planctomycetota</taxon>
        <taxon>Planctomycetia</taxon>
        <taxon>Pirellulales</taxon>
        <taxon>Pirellulaceae</taxon>
        <taxon>Lignipirellula</taxon>
    </lineage>
</organism>
<keyword evidence="3" id="KW-0808">Transferase</keyword>
<dbReference type="AlphaFoldDB" id="A0A518DME9"/>